<reference evidence="1" key="1">
    <citation type="submission" date="2016-10" db="EMBL/GenBank/DDBJ databases">
        <authorList>
            <person name="de Groot N.N."/>
        </authorList>
    </citation>
    <scope>NUCLEOTIDE SEQUENCE</scope>
</reference>
<protein>
    <submittedName>
        <fullName evidence="1">Uncharacterized protein</fullName>
    </submittedName>
</protein>
<gene>
    <name evidence="1" type="ORF">MNB_SUP05-SYMBIONT-4-394</name>
</gene>
<dbReference type="EMBL" id="FPHY01000053">
    <property type="protein sequence ID" value="SFV85953.1"/>
    <property type="molecule type" value="Genomic_DNA"/>
</dbReference>
<evidence type="ECO:0000313" key="1">
    <source>
        <dbReference type="EMBL" id="SFV85953.1"/>
    </source>
</evidence>
<name>A0A1W1DW68_9ZZZZ</name>
<accession>A0A1W1DW68</accession>
<dbReference type="AlphaFoldDB" id="A0A1W1DW68"/>
<organism evidence="1">
    <name type="scientific">hydrothermal vent metagenome</name>
    <dbReference type="NCBI Taxonomy" id="652676"/>
    <lineage>
        <taxon>unclassified sequences</taxon>
        <taxon>metagenomes</taxon>
        <taxon>ecological metagenomes</taxon>
    </lineage>
</organism>
<proteinExistence type="predicted"/>
<sequence>MVVFELVYAKVSNGISVKFSLRFTSYNFNNIAQTNSTRYQQVEPVVIFINNSYAHTV</sequence>